<keyword evidence="1" id="KW-1133">Transmembrane helix</keyword>
<keyword evidence="1" id="KW-0472">Membrane</keyword>
<feature type="domain" description="TadE-like" evidence="2">
    <location>
        <begin position="12"/>
        <end position="54"/>
    </location>
</feature>
<organism evidence="3 4">
    <name type="scientific">Luethyella okanaganae</name>
    <dbReference type="NCBI Taxonomy" id="69372"/>
    <lineage>
        <taxon>Bacteria</taxon>
        <taxon>Bacillati</taxon>
        <taxon>Actinomycetota</taxon>
        <taxon>Actinomycetes</taxon>
        <taxon>Micrococcales</taxon>
        <taxon>Microbacteriaceae</taxon>
        <taxon>Luethyella</taxon>
    </lineage>
</organism>
<evidence type="ECO:0000256" key="1">
    <source>
        <dbReference type="SAM" id="Phobius"/>
    </source>
</evidence>
<proteinExistence type="predicted"/>
<dbReference type="Proteomes" id="UP001596306">
    <property type="component" value="Unassembled WGS sequence"/>
</dbReference>
<name>A0ABW1VBJ4_9MICO</name>
<evidence type="ECO:0000259" key="2">
    <source>
        <dbReference type="Pfam" id="PF07811"/>
    </source>
</evidence>
<protein>
    <submittedName>
        <fullName evidence="3">TadE/TadG family type IV pilus assembly protein</fullName>
    </submittedName>
</protein>
<feature type="transmembrane region" description="Helical" evidence="1">
    <location>
        <begin position="20"/>
        <end position="39"/>
    </location>
</feature>
<dbReference type="InterPro" id="IPR012495">
    <property type="entry name" value="TadE-like_dom"/>
</dbReference>
<keyword evidence="4" id="KW-1185">Reference proteome</keyword>
<sequence length="131" mass="13284">MSSRESLSGETGSAVAEFTLVATLLTLLALAVVQLALALHIRNTVLDAAAEGARYAALADNGLSDGVGRTRDLITIALGGTYATGIAARYGDFGGHPSVEMRVVAPLPLFGLVGPNRGLEVVGHAAVETVG</sequence>
<dbReference type="Pfam" id="PF07811">
    <property type="entry name" value="TadE"/>
    <property type="match status" value="1"/>
</dbReference>
<evidence type="ECO:0000313" key="3">
    <source>
        <dbReference type="EMBL" id="MFC6355113.1"/>
    </source>
</evidence>
<keyword evidence="1" id="KW-0812">Transmembrane</keyword>
<gene>
    <name evidence="3" type="ORF">ACFQB0_03170</name>
</gene>
<dbReference type="EMBL" id="JBHSTP010000001">
    <property type="protein sequence ID" value="MFC6355113.1"/>
    <property type="molecule type" value="Genomic_DNA"/>
</dbReference>
<evidence type="ECO:0000313" key="4">
    <source>
        <dbReference type="Proteomes" id="UP001596306"/>
    </source>
</evidence>
<accession>A0ABW1VBJ4</accession>
<reference evidence="4" key="1">
    <citation type="journal article" date="2019" name="Int. J. Syst. Evol. Microbiol.">
        <title>The Global Catalogue of Microorganisms (GCM) 10K type strain sequencing project: providing services to taxonomists for standard genome sequencing and annotation.</title>
        <authorList>
            <consortium name="The Broad Institute Genomics Platform"/>
            <consortium name="The Broad Institute Genome Sequencing Center for Infectious Disease"/>
            <person name="Wu L."/>
            <person name="Ma J."/>
        </authorList>
    </citation>
    <scope>NUCLEOTIDE SEQUENCE [LARGE SCALE GENOMIC DNA]</scope>
    <source>
        <strain evidence="4">CCUG 43304</strain>
    </source>
</reference>
<comment type="caution">
    <text evidence="3">The sequence shown here is derived from an EMBL/GenBank/DDBJ whole genome shotgun (WGS) entry which is preliminary data.</text>
</comment>
<dbReference type="RefSeq" id="WP_386727487.1">
    <property type="nucleotide sequence ID" value="NZ_JBHSTP010000001.1"/>
</dbReference>